<dbReference type="Gene3D" id="3.90.550.10">
    <property type="entry name" value="Spore Coat Polysaccharide Biosynthesis Protein SpsA, Chain A"/>
    <property type="match status" value="1"/>
</dbReference>
<evidence type="ECO:0000256" key="1">
    <source>
        <dbReference type="ARBA" id="ARBA00004606"/>
    </source>
</evidence>
<name>A0A1D2VMN4_9ASCO</name>
<dbReference type="FunCoup" id="A0A1D2VMN4">
    <property type="interactions" value="172"/>
</dbReference>
<keyword evidence="7" id="KW-1133">Transmembrane helix</keyword>
<evidence type="ECO:0000313" key="9">
    <source>
        <dbReference type="Proteomes" id="UP000095038"/>
    </source>
</evidence>
<dbReference type="Pfam" id="PF01793">
    <property type="entry name" value="Glyco_transf_15"/>
    <property type="match status" value="1"/>
</dbReference>
<dbReference type="InterPro" id="IPR029044">
    <property type="entry name" value="Nucleotide-diphossugar_trans"/>
</dbReference>
<dbReference type="GeneID" id="30963889"/>
<keyword evidence="5" id="KW-0735">Signal-anchor</keyword>
<evidence type="ECO:0000256" key="2">
    <source>
        <dbReference type="ARBA" id="ARBA00007677"/>
    </source>
</evidence>
<evidence type="ECO:0000313" key="8">
    <source>
        <dbReference type="EMBL" id="ODV62844.1"/>
    </source>
</evidence>
<dbReference type="PANTHER" id="PTHR31121:SF6">
    <property type="entry name" value="ALPHA-1,2 MANNOSYLTRANSFERASE KTR1"/>
    <property type="match status" value="1"/>
</dbReference>
<dbReference type="STRING" id="1344418.A0A1D2VMN4"/>
<feature type="active site" description="Nucleophile" evidence="6">
    <location>
        <position position="301"/>
    </location>
</feature>
<comment type="subcellular location">
    <subcellularLocation>
        <location evidence="1">Membrane</location>
        <topology evidence="1">Single-pass type II membrane protein</topology>
    </subcellularLocation>
</comment>
<keyword evidence="7" id="KW-0812">Transmembrane</keyword>
<dbReference type="InParanoid" id="A0A1D2VMN4"/>
<dbReference type="InterPro" id="IPR002685">
    <property type="entry name" value="Glyco_trans_15"/>
</dbReference>
<reference evidence="9" key="1">
    <citation type="submission" date="2016-05" db="EMBL/GenBank/DDBJ databases">
        <title>Comparative genomics of biotechnologically important yeasts.</title>
        <authorList>
            <consortium name="DOE Joint Genome Institute"/>
            <person name="Riley R."/>
            <person name="Haridas S."/>
            <person name="Wolfe K.H."/>
            <person name="Lopes M.R."/>
            <person name="Hittinger C.T."/>
            <person name="Goker M."/>
            <person name="Salamov A."/>
            <person name="Wisecaver J."/>
            <person name="Long T.M."/>
            <person name="Aerts A.L."/>
            <person name="Barry K."/>
            <person name="Choi C."/>
            <person name="Clum A."/>
            <person name="Coughlan A.Y."/>
            <person name="Deshpande S."/>
            <person name="Douglass A.P."/>
            <person name="Hanson S.J."/>
            <person name="Klenk H.-P."/>
            <person name="Labutti K."/>
            <person name="Lapidus A."/>
            <person name="Lindquist E."/>
            <person name="Lipzen A."/>
            <person name="Meier-Kolthoff J.P."/>
            <person name="Ohm R.A."/>
            <person name="Otillar R.P."/>
            <person name="Pangilinan J."/>
            <person name="Peng Y."/>
            <person name="Rokas A."/>
            <person name="Rosa C.A."/>
            <person name="Scheuner C."/>
            <person name="Sibirny A.A."/>
            <person name="Slot J.C."/>
            <person name="Stielow J.B."/>
            <person name="Sun H."/>
            <person name="Kurtzman C.P."/>
            <person name="Blackwell M."/>
            <person name="Grigoriev I.V."/>
            <person name="Jeffries T.W."/>
        </authorList>
    </citation>
    <scope>NUCLEOTIDE SEQUENCE [LARGE SCALE GENOMIC DNA]</scope>
    <source>
        <strain evidence="9">DSM 1968</strain>
    </source>
</reference>
<protein>
    <submittedName>
        <fullName evidence="8">Glycosyltransferase family 15 protein</fullName>
    </submittedName>
</protein>
<evidence type="ECO:0000256" key="4">
    <source>
        <dbReference type="ARBA" id="ARBA00022679"/>
    </source>
</evidence>
<dbReference type="GO" id="GO:0005794">
    <property type="term" value="C:Golgi apparatus"/>
    <property type="evidence" value="ECO:0007669"/>
    <property type="project" value="TreeGrafter"/>
</dbReference>
<dbReference type="AlphaFoldDB" id="A0A1D2VMN4"/>
<dbReference type="EMBL" id="KV454476">
    <property type="protein sequence ID" value="ODV62844.1"/>
    <property type="molecule type" value="Genomic_DNA"/>
</dbReference>
<dbReference type="GO" id="GO:0016020">
    <property type="term" value="C:membrane"/>
    <property type="evidence" value="ECO:0007669"/>
    <property type="project" value="UniProtKB-SubCell"/>
</dbReference>
<dbReference type="GO" id="GO:0006487">
    <property type="term" value="P:protein N-linked glycosylation"/>
    <property type="evidence" value="ECO:0007669"/>
    <property type="project" value="TreeGrafter"/>
</dbReference>
<dbReference type="SUPFAM" id="SSF53448">
    <property type="entry name" value="Nucleotide-diphospho-sugar transferases"/>
    <property type="match status" value="1"/>
</dbReference>
<proteinExistence type="inferred from homology"/>
<dbReference type="FunFam" id="3.90.550.10:FF:000051">
    <property type="entry name" value="Alpha-1,2-mannosyltransferase (Ktr4)"/>
    <property type="match status" value="1"/>
</dbReference>
<keyword evidence="7" id="KW-0472">Membrane</keyword>
<dbReference type="PANTHER" id="PTHR31121">
    <property type="entry name" value="ALPHA-1,2 MANNOSYLTRANSFERASE KTR1"/>
    <property type="match status" value="1"/>
</dbReference>
<organism evidence="8 9">
    <name type="scientific">Ascoidea rubescens DSM 1968</name>
    <dbReference type="NCBI Taxonomy" id="1344418"/>
    <lineage>
        <taxon>Eukaryota</taxon>
        <taxon>Fungi</taxon>
        <taxon>Dikarya</taxon>
        <taxon>Ascomycota</taxon>
        <taxon>Saccharomycotina</taxon>
        <taxon>Saccharomycetes</taxon>
        <taxon>Ascoideaceae</taxon>
        <taxon>Ascoidea</taxon>
    </lineage>
</organism>
<dbReference type="GO" id="GO:0000032">
    <property type="term" value="P:cell wall mannoprotein biosynthetic process"/>
    <property type="evidence" value="ECO:0007669"/>
    <property type="project" value="TreeGrafter"/>
</dbReference>
<sequence>MQNFVTFVFSRLKKLSRELRLFLTVFVAIIFVSLILLSLNYSDQKETSLIPPKKYIKNLQKNHQPIAGKHDYQDFFKEFEDAEYDLIKSTKANATFVTLARNSDVWGMVKSIRSVEDRFNRKFHYDWVFLNDEEFSEEFIDATTAVCSGKTKYGVIPVEQWSFPSFINTEKVDKNRARLKKLGIIYGDSISYRHMCRYESGFFWRHPLVNEYEWYWRVEPDISFHCDINYDLFKYMEINNQTYGFAISLKEFHKTIPSLWKHTKLFLKKNPDYLHQNNLMDFLSEDNGHTYNLCHFWSNFEIGNLNFFRSQKYREYFDHLDKTGGFFYERWGDAPIHSMAVSLFEDKEKIHFFDDIGYTHDIFTSCPISKKFRKDNHCACNPNDDFAWRSYSCTGRYFDVKGLKKPDGWEDYT</sequence>
<dbReference type="OrthoDB" id="439943at2759"/>
<evidence type="ECO:0000256" key="3">
    <source>
        <dbReference type="ARBA" id="ARBA00022676"/>
    </source>
</evidence>
<evidence type="ECO:0000256" key="5">
    <source>
        <dbReference type="ARBA" id="ARBA00022968"/>
    </source>
</evidence>
<dbReference type="GO" id="GO:0006493">
    <property type="term" value="P:protein O-linked glycosylation"/>
    <property type="evidence" value="ECO:0007669"/>
    <property type="project" value="TreeGrafter"/>
</dbReference>
<dbReference type="GO" id="GO:0000026">
    <property type="term" value="F:alpha-1,2-mannosyltransferase activity"/>
    <property type="evidence" value="ECO:0007669"/>
    <property type="project" value="TreeGrafter"/>
</dbReference>
<keyword evidence="4 8" id="KW-0808">Transferase</keyword>
<gene>
    <name evidence="8" type="ORF">ASCRUDRAFT_31212</name>
</gene>
<keyword evidence="9" id="KW-1185">Reference proteome</keyword>
<accession>A0A1D2VMN4</accession>
<keyword evidence="3" id="KW-0328">Glycosyltransferase</keyword>
<comment type="similarity">
    <text evidence="2">Belongs to the glycosyltransferase 15 family.</text>
</comment>
<dbReference type="Proteomes" id="UP000095038">
    <property type="component" value="Unassembled WGS sequence"/>
</dbReference>
<feature type="transmembrane region" description="Helical" evidence="7">
    <location>
        <begin position="21"/>
        <end position="41"/>
    </location>
</feature>
<dbReference type="RefSeq" id="XP_020049151.1">
    <property type="nucleotide sequence ID" value="XM_020190253.1"/>
</dbReference>
<evidence type="ECO:0000256" key="6">
    <source>
        <dbReference type="PIRSR" id="PIRSR018153-1"/>
    </source>
</evidence>
<dbReference type="PIRSF" id="PIRSF018153">
    <property type="entry name" value="Glyco_trans_15"/>
    <property type="match status" value="1"/>
</dbReference>
<evidence type="ECO:0000256" key="7">
    <source>
        <dbReference type="SAM" id="Phobius"/>
    </source>
</evidence>